<evidence type="ECO:0000313" key="3">
    <source>
        <dbReference type="Proteomes" id="UP000001194"/>
    </source>
</evidence>
<gene>
    <name evidence="2" type="ORF">LACBIDRAFT_306406</name>
</gene>
<accession>B0DMU5</accession>
<dbReference type="HOGENOM" id="CLU_2942167_0_0_1"/>
<evidence type="ECO:0000313" key="2">
    <source>
        <dbReference type="EMBL" id="EDR04031.1"/>
    </source>
</evidence>
<dbReference type="GeneID" id="6081022"/>
<sequence>MNIRNLRSLADATPYDPQPKVDLPQAHPMRFAMFVSDAYRFTFGGVAKMIGHIHENREIG</sequence>
<organism evidence="3">
    <name type="scientific">Laccaria bicolor (strain S238N-H82 / ATCC MYA-4686)</name>
    <name type="common">Bicoloured deceiver</name>
    <name type="synonym">Laccaria laccata var. bicolor</name>
    <dbReference type="NCBI Taxonomy" id="486041"/>
    <lineage>
        <taxon>Eukaryota</taxon>
        <taxon>Fungi</taxon>
        <taxon>Dikarya</taxon>
        <taxon>Basidiomycota</taxon>
        <taxon>Agaricomycotina</taxon>
        <taxon>Agaricomycetes</taxon>
        <taxon>Agaricomycetidae</taxon>
        <taxon>Agaricales</taxon>
        <taxon>Agaricineae</taxon>
        <taxon>Hydnangiaceae</taxon>
        <taxon>Laccaria</taxon>
    </lineage>
</organism>
<dbReference type="RefSeq" id="XP_001885286.1">
    <property type="nucleotide sequence ID" value="XM_001885251.1"/>
</dbReference>
<name>B0DMU5_LACBS</name>
<dbReference type="Proteomes" id="UP000001194">
    <property type="component" value="Unassembled WGS sequence"/>
</dbReference>
<feature type="region of interest" description="Disordered" evidence="1">
    <location>
        <begin position="1"/>
        <end position="21"/>
    </location>
</feature>
<reference evidence="2 3" key="1">
    <citation type="journal article" date="2008" name="Nature">
        <title>The genome of Laccaria bicolor provides insights into mycorrhizal symbiosis.</title>
        <authorList>
            <person name="Martin F."/>
            <person name="Aerts A."/>
            <person name="Ahren D."/>
            <person name="Brun A."/>
            <person name="Danchin E.G.J."/>
            <person name="Duchaussoy F."/>
            <person name="Gibon J."/>
            <person name="Kohler A."/>
            <person name="Lindquist E."/>
            <person name="Pereda V."/>
            <person name="Salamov A."/>
            <person name="Shapiro H.J."/>
            <person name="Wuyts J."/>
            <person name="Blaudez D."/>
            <person name="Buee M."/>
            <person name="Brokstein P."/>
            <person name="Canbaeck B."/>
            <person name="Cohen D."/>
            <person name="Courty P.E."/>
            <person name="Coutinho P.M."/>
            <person name="Delaruelle C."/>
            <person name="Detter J.C."/>
            <person name="Deveau A."/>
            <person name="DiFazio S."/>
            <person name="Duplessis S."/>
            <person name="Fraissinet-Tachet L."/>
            <person name="Lucic E."/>
            <person name="Frey-Klett P."/>
            <person name="Fourrey C."/>
            <person name="Feussner I."/>
            <person name="Gay G."/>
            <person name="Grimwood J."/>
            <person name="Hoegger P.J."/>
            <person name="Jain P."/>
            <person name="Kilaru S."/>
            <person name="Labbe J."/>
            <person name="Lin Y.C."/>
            <person name="Legue V."/>
            <person name="Le Tacon F."/>
            <person name="Marmeisse R."/>
            <person name="Melayah D."/>
            <person name="Montanini B."/>
            <person name="Muratet M."/>
            <person name="Nehls U."/>
            <person name="Niculita-Hirzel H."/>
            <person name="Oudot-Le Secq M.P."/>
            <person name="Peter M."/>
            <person name="Quesneville H."/>
            <person name="Rajashekar B."/>
            <person name="Reich M."/>
            <person name="Rouhier N."/>
            <person name="Schmutz J."/>
            <person name="Yin T."/>
            <person name="Chalot M."/>
            <person name="Henrissat B."/>
            <person name="Kuees U."/>
            <person name="Lucas S."/>
            <person name="Van de Peer Y."/>
            <person name="Podila G.K."/>
            <person name="Polle A."/>
            <person name="Pukkila P.J."/>
            <person name="Richardson P.M."/>
            <person name="Rouze P."/>
            <person name="Sanders I.R."/>
            <person name="Stajich J.E."/>
            <person name="Tunlid A."/>
            <person name="Tuskan G."/>
            <person name="Grigoriev I.V."/>
        </authorList>
    </citation>
    <scope>NUCLEOTIDE SEQUENCE [LARGE SCALE GENOMIC DNA]</scope>
    <source>
        <strain evidence="3">S238N-H82 / ATCC MYA-4686</strain>
    </source>
</reference>
<proteinExistence type="predicted"/>
<protein>
    <submittedName>
        <fullName evidence="2">Predicted protein</fullName>
    </submittedName>
</protein>
<evidence type="ECO:0000256" key="1">
    <source>
        <dbReference type="SAM" id="MobiDB-lite"/>
    </source>
</evidence>
<keyword evidence="3" id="KW-1185">Reference proteome</keyword>
<dbReference type="KEGG" id="lbc:LACBIDRAFT_306406"/>
<dbReference type="EMBL" id="DS547120">
    <property type="protein sequence ID" value="EDR04031.1"/>
    <property type="molecule type" value="Genomic_DNA"/>
</dbReference>
<dbReference type="InParanoid" id="B0DMU5"/>
<dbReference type="AlphaFoldDB" id="B0DMU5"/>